<evidence type="ECO:0000313" key="7">
    <source>
        <dbReference type="EMBL" id="PWY97382.1"/>
    </source>
</evidence>
<dbReference type="SUPFAM" id="SSF103473">
    <property type="entry name" value="MFS general substrate transporter"/>
    <property type="match status" value="1"/>
</dbReference>
<feature type="transmembrane region" description="Helical" evidence="5">
    <location>
        <begin position="326"/>
        <end position="346"/>
    </location>
</feature>
<dbReference type="GO" id="GO:0005886">
    <property type="term" value="C:plasma membrane"/>
    <property type="evidence" value="ECO:0007669"/>
    <property type="project" value="TreeGrafter"/>
</dbReference>
<evidence type="ECO:0000256" key="1">
    <source>
        <dbReference type="ARBA" id="ARBA00004141"/>
    </source>
</evidence>
<accession>A0A317XHU2</accession>
<feature type="transmembrane region" description="Helical" evidence="5">
    <location>
        <begin position="495"/>
        <end position="516"/>
    </location>
</feature>
<feature type="domain" description="Major facilitator superfamily (MFS) profile" evidence="6">
    <location>
        <begin position="80"/>
        <end position="521"/>
    </location>
</feature>
<proteinExistence type="predicted"/>
<dbReference type="InterPro" id="IPR011701">
    <property type="entry name" value="MFS"/>
</dbReference>
<evidence type="ECO:0000256" key="5">
    <source>
        <dbReference type="SAM" id="Phobius"/>
    </source>
</evidence>
<dbReference type="Gene3D" id="1.20.1250.20">
    <property type="entry name" value="MFS general substrate transporter like domains"/>
    <property type="match status" value="1"/>
</dbReference>
<dbReference type="InterPro" id="IPR036259">
    <property type="entry name" value="MFS_trans_sf"/>
</dbReference>
<keyword evidence="3 5" id="KW-1133">Transmembrane helix</keyword>
<sequence length="548" mass="59056">MTSSVSAVHSGVMLSKDGSGRSLTPELEDGIKVEHVVSHTGTIGGEVGTIKAISVDGSHFLIPTPTDDPNDPLNWSKSYKWFVTSVSCLQVFVGTMIAAGPASALLDMAGTYRKDIQTTSYLITVYALLMGFGLLFWAPLIAKFGPRLSYVVSSTLVFVFTIWLALAKTYSSAMAARVLSALAVSASEGLAPVTIADIWFLHERGLPLGLFAGALSIGTAVGAVLVGAIDYHTHTFRNAYWLFAGISGLSFFCVVFFFPDTKFKREAMPMKRASEPRNIDYSQKHGFLSRQSLSLWKGSLTQESYFKLLVRPIGCWTLPGVAWGSLVYAGTIGFVVALSTNLAAAFMPPPYLFNVQEVGFIGFSGIVGTVLATGLGGNTVDWIANLLTRRNGGLREPEMRIPAILVPLVLAPLGLVLYGAGTQNHWHHMVPIVGNGMVVFAGVWATNVAFAYVVDCYKPIAAEAVSGMMSLKSVLGFIISFYTNTWVAHEGPLNAFGEMAGVSAFCLGLGVVFFLFGKQLRQNANKSRALAFLRWNDDRDDLVLDSAH</sequence>
<protein>
    <submittedName>
        <fullName evidence="7">MFS general substrate transporter</fullName>
    </submittedName>
</protein>
<name>A0A317XHU2_9BASI</name>
<evidence type="ECO:0000256" key="2">
    <source>
        <dbReference type="ARBA" id="ARBA00022692"/>
    </source>
</evidence>
<evidence type="ECO:0000259" key="6">
    <source>
        <dbReference type="PROSITE" id="PS50850"/>
    </source>
</evidence>
<evidence type="ECO:0000256" key="4">
    <source>
        <dbReference type="ARBA" id="ARBA00023136"/>
    </source>
</evidence>
<feature type="transmembrane region" description="Helical" evidence="5">
    <location>
        <begin position="120"/>
        <end position="141"/>
    </location>
</feature>
<feature type="transmembrane region" description="Helical" evidence="5">
    <location>
        <begin position="178"/>
        <end position="201"/>
    </location>
</feature>
<gene>
    <name evidence="7" type="ORF">BCV70DRAFT_202894</name>
</gene>
<dbReference type="EMBL" id="KZ819209">
    <property type="protein sequence ID" value="PWY97382.1"/>
    <property type="molecule type" value="Genomic_DNA"/>
</dbReference>
<dbReference type="PROSITE" id="PS50850">
    <property type="entry name" value="MFS"/>
    <property type="match status" value="1"/>
</dbReference>
<evidence type="ECO:0000256" key="3">
    <source>
        <dbReference type="ARBA" id="ARBA00022989"/>
    </source>
</evidence>
<organism evidence="7 8">
    <name type="scientific">Testicularia cyperi</name>
    <dbReference type="NCBI Taxonomy" id="1882483"/>
    <lineage>
        <taxon>Eukaryota</taxon>
        <taxon>Fungi</taxon>
        <taxon>Dikarya</taxon>
        <taxon>Basidiomycota</taxon>
        <taxon>Ustilaginomycotina</taxon>
        <taxon>Ustilaginomycetes</taxon>
        <taxon>Ustilaginales</taxon>
        <taxon>Anthracoideaceae</taxon>
        <taxon>Testicularia</taxon>
    </lineage>
</organism>
<dbReference type="FunCoup" id="A0A317XHU2">
    <property type="interactions" value="20"/>
</dbReference>
<comment type="subcellular location">
    <subcellularLocation>
        <location evidence="1">Membrane</location>
        <topology evidence="1">Multi-pass membrane protein</topology>
    </subcellularLocation>
</comment>
<dbReference type="InParanoid" id="A0A317XHU2"/>
<keyword evidence="8" id="KW-1185">Reference proteome</keyword>
<feature type="transmembrane region" description="Helical" evidence="5">
    <location>
        <begin position="432"/>
        <end position="453"/>
    </location>
</feature>
<reference evidence="7 8" key="1">
    <citation type="journal article" date="2018" name="Mol. Biol. Evol.">
        <title>Broad Genomic Sampling Reveals a Smut Pathogenic Ancestry of the Fungal Clade Ustilaginomycotina.</title>
        <authorList>
            <person name="Kijpornyongpan T."/>
            <person name="Mondo S.J."/>
            <person name="Barry K."/>
            <person name="Sandor L."/>
            <person name="Lee J."/>
            <person name="Lipzen A."/>
            <person name="Pangilinan J."/>
            <person name="LaButti K."/>
            <person name="Hainaut M."/>
            <person name="Henrissat B."/>
            <person name="Grigoriev I.V."/>
            <person name="Spatafora J.W."/>
            <person name="Aime M.C."/>
        </authorList>
    </citation>
    <scope>NUCLEOTIDE SEQUENCE [LARGE SCALE GENOMIC DNA]</scope>
    <source>
        <strain evidence="7 8">MCA 3645</strain>
    </source>
</reference>
<feature type="transmembrane region" description="Helical" evidence="5">
    <location>
        <begin position="208"/>
        <end position="228"/>
    </location>
</feature>
<dbReference type="AlphaFoldDB" id="A0A317XHU2"/>
<feature type="transmembrane region" description="Helical" evidence="5">
    <location>
        <begin position="81"/>
        <end position="100"/>
    </location>
</feature>
<dbReference type="GO" id="GO:0022857">
    <property type="term" value="F:transmembrane transporter activity"/>
    <property type="evidence" value="ECO:0007669"/>
    <property type="project" value="InterPro"/>
</dbReference>
<keyword evidence="2 5" id="KW-0812">Transmembrane</keyword>
<keyword evidence="4 5" id="KW-0472">Membrane</keyword>
<dbReference type="Pfam" id="PF07690">
    <property type="entry name" value="MFS_1"/>
    <property type="match status" value="1"/>
</dbReference>
<feature type="transmembrane region" description="Helical" evidence="5">
    <location>
        <begin position="358"/>
        <end position="380"/>
    </location>
</feature>
<evidence type="ECO:0000313" key="8">
    <source>
        <dbReference type="Proteomes" id="UP000246740"/>
    </source>
</evidence>
<feature type="transmembrane region" description="Helical" evidence="5">
    <location>
        <begin position="240"/>
        <end position="258"/>
    </location>
</feature>
<dbReference type="PANTHER" id="PTHR23502:SF34">
    <property type="entry name" value="PROTEIN HOL1"/>
    <property type="match status" value="1"/>
</dbReference>
<feature type="transmembrane region" description="Helical" evidence="5">
    <location>
        <begin position="148"/>
        <end position="166"/>
    </location>
</feature>
<feature type="transmembrane region" description="Helical" evidence="5">
    <location>
        <begin position="460"/>
        <end position="483"/>
    </location>
</feature>
<feature type="transmembrane region" description="Helical" evidence="5">
    <location>
        <begin position="401"/>
        <end position="420"/>
    </location>
</feature>
<dbReference type="InterPro" id="IPR020846">
    <property type="entry name" value="MFS_dom"/>
</dbReference>
<dbReference type="Proteomes" id="UP000246740">
    <property type="component" value="Unassembled WGS sequence"/>
</dbReference>
<dbReference type="PANTHER" id="PTHR23502">
    <property type="entry name" value="MAJOR FACILITATOR SUPERFAMILY"/>
    <property type="match status" value="1"/>
</dbReference>
<dbReference type="OrthoDB" id="5215911at2759"/>
<dbReference type="STRING" id="1882483.A0A317XHU2"/>